<reference evidence="1 2" key="1">
    <citation type="journal article" date="2013" name="Proc. Natl. Acad. Sci. U.S.A.">
        <title>Fine-scale variation in meiotic recombination in Mimulus inferred from population shotgun sequencing.</title>
        <authorList>
            <person name="Hellsten U."/>
            <person name="Wright K.M."/>
            <person name="Jenkins J."/>
            <person name="Shu S."/>
            <person name="Yuan Y."/>
            <person name="Wessler S.R."/>
            <person name="Schmutz J."/>
            <person name="Willis J.H."/>
            <person name="Rokhsar D.S."/>
        </authorList>
    </citation>
    <scope>NUCLEOTIDE SEQUENCE [LARGE SCALE GENOMIC DNA]</scope>
    <source>
        <strain evidence="2">cv. DUN x IM62</strain>
    </source>
</reference>
<accession>A0A022RVN5</accession>
<dbReference type="InterPro" id="IPR025322">
    <property type="entry name" value="PADRE_dom"/>
</dbReference>
<dbReference type="AlphaFoldDB" id="A0A022RVN5"/>
<dbReference type="Pfam" id="PF14009">
    <property type="entry name" value="PADRE"/>
    <property type="match status" value="1"/>
</dbReference>
<dbReference type="EMBL" id="KI630214">
    <property type="protein sequence ID" value="EYU44582.1"/>
    <property type="molecule type" value="Genomic_DNA"/>
</dbReference>
<name>A0A022RVN5_ERYGU</name>
<sequence>MGNGIGGSKKKAKIMKVNGETFKLKVPATATDVLKDYPAGYVLLESKTVKRYGVRAPELEPGEEIRPGKTYFLLEMPKFPEPRTRRSRSVVYRSGAEERLDGLMLRRQKSSALEMVSGSGLGLGSGTGSDSVRVRLRIPKAQMVKMMRESKDEGEVTERIVDLCLQKSRSSNNGSQSVFSH</sequence>
<gene>
    <name evidence="1" type="ORF">MIMGU_mgv1a025559mg</name>
</gene>
<dbReference type="PANTHER" id="PTHR33148">
    <property type="entry name" value="PLASTID MOVEMENT IMPAIRED PROTEIN-RELATED"/>
    <property type="match status" value="1"/>
</dbReference>
<dbReference type="OMA" id="HHTHKPR"/>
<dbReference type="PhylomeDB" id="A0A022RVN5"/>
<dbReference type="KEGG" id="egt:105975182"/>
<dbReference type="Proteomes" id="UP000030748">
    <property type="component" value="Unassembled WGS sequence"/>
</dbReference>
<protein>
    <submittedName>
        <fullName evidence="1">Uncharacterized protein</fullName>
    </submittedName>
</protein>
<organism evidence="1 2">
    <name type="scientific">Erythranthe guttata</name>
    <name type="common">Yellow monkey flower</name>
    <name type="synonym">Mimulus guttatus</name>
    <dbReference type="NCBI Taxonomy" id="4155"/>
    <lineage>
        <taxon>Eukaryota</taxon>
        <taxon>Viridiplantae</taxon>
        <taxon>Streptophyta</taxon>
        <taxon>Embryophyta</taxon>
        <taxon>Tracheophyta</taxon>
        <taxon>Spermatophyta</taxon>
        <taxon>Magnoliopsida</taxon>
        <taxon>eudicotyledons</taxon>
        <taxon>Gunneridae</taxon>
        <taxon>Pentapetalae</taxon>
        <taxon>asterids</taxon>
        <taxon>lamiids</taxon>
        <taxon>Lamiales</taxon>
        <taxon>Phrymaceae</taxon>
        <taxon>Erythranthe</taxon>
    </lineage>
</organism>
<dbReference type="eggNOG" id="ENOG502RP95">
    <property type="taxonomic scope" value="Eukaryota"/>
</dbReference>
<dbReference type="OrthoDB" id="676555at2759"/>
<evidence type="ECO:0000313" key="1">
    <source>
        <dbReference type="EMBL" id="EYU44582.1"/>
    </source>
</evidence>
<evidence type="ECO:0000313" key="2">
    <source>
        <dbReference type="Proteomes" id="UP000030748"/>
    </source>
</evidence>
<keyword evidence="2" id="KW-1185">Reference proteome</keyword>
<proteinExistence type="predicted"/>
<dbReference type="PANTHER" id="PTHR33148:SF6">
    <property type="entry name" value="DUF4228 DOMAIN-CONTAINING PROTEIN"/>
    <property type="match status" value="1"/>
</dbReference>
<dbReference type="STRING" id="4155.A0A022RVN5"/>